<dbReference type="EMBL" id="AP019533">
    <property type="protein sequence ID" value="BBI95797.1"/>
    <property type="molecule type" value="Genomic_DNA"/>
</dbReference>
<accession>A0A455VQU9</accession>
<sequence length="53" mass="6266">MANFLVRVELYDASSDHYDALYEKMSNIGFYKGRHFFIQFPEMGASLHFRGEE</sequence>
<evidence type="ECO:0000313" key="1">
    <source>
        <dbReference type="EMBL" id="BBI95797.1"/>
    </source>
</evidence>
<name>A0A455VQU9_ENTAS</name>
<proteinExistence type="predicted"/>
<dbReference type="RefSeq" id="WP_198885606.1">
    <property type="nucleotide sequence ID" value="NZ_JAEKKB010000001.1"/>
</dbReference>
<gene>
    <name evidence="1" type="ORF">MRY18106EAS_23290</name>
</gene>
<dbReference type="AlphaFoldDB" id="A0A455VQU9"/>
<organism evidence="1">
    <name type="scientific">Enterobacter asburiae</name>
    <dbReference type="NCBI Taxonomy" id="61645"/>
    <lineage>
        <taxon>Bacteria</taxon>
        <taxon>Pseudomonadati</taxon>
        <taxon>Pseudomonadota</taxon>
        <taxon>Gammaproteobacteria</taxon>
        <taxon>Enterobacterales</taxon>
        <taxon>Enterobacteriaceae</taxon>
        <taxon>Enterobacter</taxon>
        <taxon>Enterobacter cloacae complex</taxon>
    </lineage>
</organism>
<reference evidence="1" key="1">
    <citation type="submission" date="2019-03" db="EMBL/GenBank/DDBJ databases">
        <title>Complete genome sequences of Enterobacter asburiae str. MRY18-106 isolated from a patient in Japan.</title>
        <authorList>
            <person name="Sekizuka T."/>
            <person name="Matsui M."/>
            <person name="Takara T."/>
            <person name="Uechi A."/>
            <person name="Harakuni M."/>
            <person name="Kimura T."/>
            <person name="Suzuki S."/>
            <person name="Kuroda M."/>
        </authorList>
    </citation>
    <scope>NUCLEOTIDE SEQUENCE</scope>
    <source>
        <strain evidence="1">MRY18-106</strain>
    </source>
</reference>
<protein>
    <submittedName>
        <fullName evidence="1">Uncharacterized protein</fullName>
    </submittedName>
</protein>